<reference evidence="3" key="2">
    <citation type="submission" date="2008-08" db="EMBL/GenBank/DDBJ databases">
        <authorList>
            <consortium name="Diatom Consortium"/>
            <person name="Grigoriev I."/>
            <person name="Grimwood J."/>
            <person name="Kuo A."/>
            <person name="Otillar R.P."/>
            <person name="Salamov A."/>
            <person name="Detter J.C."/>
            <person name="Lindquist E."/>
            <person name="Shapiro H."/>
            <person name="Lucas S."/>
            <person name="Glavina del Rio T."/>
            <person name="Pitluck S."/>
            <person name="Rokhsar D."/>
            <person name="Bowler C."/>
        </authorList>
    </citation>
    <scope>GENOME REANNOTATION</scope>
    <source>
        <strain evidence="3">CCAP 1055/1</strain>
    </source>
</reference>
<feature type="compositionally biased region" description="Polar residues" evidence="1">
    <location>
        <begin position="14"/>
        <end position="27"/>
    </location>
</feature>
<proteinExistence type="predicted"/>
<evidence type="ECO:0000313" key="2">
    <source>
        <dbReference type="EMBL" id="EEC44681.1"/>
    </source>
</evidence>
<dbReference type="AlphaFoldDB" id="B7GA57"/>
<reference evidence="2 3" key="1">
    <citation type="journal article" date="2008" name="Nature">
        <title>The Phaeodactylum genome reveals the evolutionary history of diatom genomes.</title>
        <authorList>
            <person name="Bowler C."/>
            <person name="Allen A.E."/>
            <person name="Badger J.H."/>
            <person name="Grimwood J."/>
            <person name="Jabbari K."/>
            <person name="Kuo A."/>
            <person name="Maheswari U."/>
            <person name="Martens C."/>
            <person name="Maumus F."/>
            <person name="Otillar R.P."/>
            <person name="Rayko E."/>
            <person name="Salamov A."/>
            <person name="Vandepoele K."/>
            <person name="Beszteri B."/>
            <person name="Gruber A."/>
            <person name="Heijde M."/>
            <person name="Katinka M."/>
            <person name="Mock T."/>
            <person name="Valentin K."/>
            <person name="Verret F."/>
            <person name="Berges J.A."/>
            <person name="Brownlee C."/>
            <person name="Cadoret J.P."/>
            <person name="Chiovitti A."/>
            <person name="Choi C.J."/>
            <person name="Coesel S."/>
            <person name="De Martino A."/>
            <person name="Detter J.C."/>
            <person name="Durkin C."/>
            <person name="Falciatore A."/>
            <person name="Fournet J."/>
            <person name="Haruta M."/>
            <person name="Huysman M.J."/>
            <person name="Jenkins B.D."/>
            <person name="Jiroutova K."/>
            <person name="Jorgensen R.E."/>
            <person name="Joubert Y."/>
            <person name="Kaplan A."/>
            <person name="Kroger N."/>
            <person name="Kroth P.G."/>
            <person name="La Roche J."/>
            <person name="Lindquist E."/>
            <person name="Lommer M."/>
            <person name="Martin-Jezequel V."/>
            <person name="Lopez P.J."/>
            <person name="Lucas S."/>
            <person name="Mangogna M."/>
            <person name="McGinnis K."/>
            <person name="Medlin L.K."/>
            <person name="Montsant A."/>
            <person name="Oudot-Le Secq M.P."/>
            <person name="Napoli C."/>
            <person name="Obornik M."/>
            <person name="Parker M.S."/>
            <person name="Petit J.L."/>
            <person name="Porcel B.M."/>
            <person name="Poulsen N."/>
            <person name="Robison M."/>
            <person name="Rychlewski L."/>
            <person name="Rynearson T.A."/>
            <person name="Schmutz J."/>
            <person name="Shapiro H."/>
            <person name="Siaut M."/>
            <person name="Stanley M."/>
            <person name="Sussman M.R."/>
            <person name="Taylor A.R."/>
            <person name="Vardi A."/>
            <person name="von Dassow P."/>
            <person name="Vyverman W."/>
            <person name="Willis A."/>
            <person name="Wyrwicz L.S."/>
            <person name="Rokhsar D.S."/>
            <person name="Weissenbach J."/>
            <person name="Armbrust E.V."/>
            <person name="Green B.R."/>
            <person name="Van de Peer Y."/>
            <person name="Grigoriev I.V."/>
        </authorList>
    </citation>
    <scope>NUCLEOTIDE SEQUENCE [LARGE SCALE GENOMIC DNA]</scope>
    <source>
        <strain evidence="2 3">CCAP 1055/1</strain>
    </source>
</reference>
<evidence type="ECO:0000313" key="3">
    <source>
        <dbReference type="Proteomes" id="UP000000759"/>
    </source>
</evidence>
<dbReference type="RefSeq" id="XP_002184012.1">
    <property type="nucleotide sequence ID" value="XM_002183976.1"/>
</dbReference>
<sequence>MTSDGVDEPPCAGTGSSRGELTAEDSTSFRSNAEYHGVQFDPRTQLVKVSNSPRKIYRFSSCAVVGWAYSSDIRYHHSMRLGSVLQDASDRNSLTNALTHSLQSYTIGSATATGVATSTTSRKRPIPDQGPPDGVFNGVPLYLRKAMPDLHSNVHCVGENYQRDAWKQRSCRFDFLCFNVSENDFVVFQSAREQALSTATIPRPFVHTSDTMLRWGPNHTQTVSIGGINQKWGANGLRRLEWFPKVVPLPDSGSPPFAYYALPEEMVWTPLHSLNAANPGHLVWDDFFPVYTLLHMFDLLDRHPLLLRYVLKDGLRGLWASCDFRPDKEEACQHLMTKFAPLMWGTESSWRFTASNNFTFVANGDVDGKDRVDLVCARTGVAGMGSLTDHGVTKSHGWMPEDYVLTQNHGRGGMLREFRHYLLSNMGLALPQSVLQERPHRVVFSVKSSSIRNRKMDFERQMGVVSAIEGVAVESYSFQDLSVREQVEIASRTSVFVTACGGAAVTASFLPAGGAVVLYYSETGGAKDNRHTGLPALLDWDVFNAMSYLRVHWMPCNTVDSEIDDQTLKLLIEHEISLMESSTFTH</sequence>
<dbReference type="InParanoid" id="B7GA57"/>
<organism evidence="2 3">
    <name type="scientific">Phaeodactylum tricornutum (strain CCAP 1055/1)</name>
    <dbReference type="NCBI Taxonomy" id="556484"/>
    <lineage>
        <taxon>Eukaryota</taxon>
        <taxon>Sar</taxon>
        <taxon>Stramenopiles</taxon>
        <taxon>Ochrophyta</taxon>
        <taxon>Bacillariophyta</taxon>
        <taxon>Bacillariophyceae</taxon>
        <taxon>Bacillariophycidae</taxon>
        <taxon>Naviculales</taxon>
        <taxon>Phaeodactylaceae</taxon>
        <taxon>Phaeodactylum</taxon>
    </lineage>
</organism>
<dbReference type="Proteomes" id="UP000000759">
    <property type="component" value="Chromosome 21"/>
</dbReference>
<keyword evidence="3" id="KW-1185">Reference proteome</keyword>
<name>B7GA57_PHATC</name>
<dbReference type="OrthoDB" id="529273at2759"/>
<evidence type="ECO:0000256" key="1">
    <source>
        <dbReference type="SAM" id="MobiDB-lite"/>
    </source>
</evidence>
<protein>
    <submittedName>
        <fullName evidence="2">Uncharacterized protein</fullName>
    </submittedName>
</protein>
<dbReference type="HOGENOM" id="CLU_512410_0_0_1"/>
<feature type="region of interest" description="Disordered" evidence="1">
    <location>
        <begin position="1"/>
        <end position="27"/>
    </location>
</feature>
<dbReference type="eggNOG" id="ENOG502SEVD">
    <property type="taxonomic scope" value="Eukaryota"/>
</dbReference>
<gene>
    <name evidence="2" type="ORF">PHATRDRAFT_49304</name>
</gene>
<dbReference type="EMBL" id="CM000623">
    <property type="protein sequence ID" value="EEC44681.1"/>
    <property type="molecule type" value="Genomic_DNA"/>
</dbReference>
<dbReference type="KEGG" id="pti:PHATRDRAFT_49304"/>
<dbReference type="PaxDb" id="2850-Phatr49304"/>
<accession>B7GA57</accession>
<dbReference type="GeneID" id="7195476"/>